<accession>A0A2D1UC45</accession>
<feature type="domain" description="NERD" evidence="2">
    <location>
        <begin position="29"/>
        <end position="145"/>
    </location>
</feature>
<evidence type="ECO:0000259" key="2">
    <source>
        <dbReference type="PROSITE" id="PS50965"/>
    </source>
</evidence>
<dbReference type="InterPro" id="IPR013498">
    <property type="entry name" value="Topo_IA_Znf"/>
</dbReference>
<dbReference type="GO" id="GO:0005694">
    <property type="term" value="C:chromosome"/>
    <property type="evidence" value="ECO:0007669"/>
    <property type="project" value="InterPro"/>
</dbReference>
<keyword evidence="4" id="KW-1185">Reference proteome</keyword>
<dbReference type="InterPro" id="IPR011528">
    <property type="entry name" value="NERD"/>
</dbReference>
<dbReference type="GO" id="GO:0003916">
    <property type="term" value="F:DNA topoisomerase activity"/>
    <property type="evidence" value="ECO:0007669"/>
    <property type="project" value="InterPro"/>
</dbReference>
<keyword evidence="1" id="KW-1133">Transmembrane helix</keyword>
<dbReference type="Pfam" id="PF01396">
    <property type="entry name" value="Zn_ribbon_Top1"/>
    <property type="match status" value="1"/>
</dbReference>
<dbReference type="SUPFAM" id="SSF57783">
    <property type="entry name" value="Zinc beta-ribbon"/>
    <property type="match status" value="1"/>
</dbReference>
<dbReference type="GO" id="GO:0003677">
    <property type="term" value="F:DNA binding"/>
    <property type="evidence" value="ECO:0007669"/>
    <property type="project" value="InterPro"/>
</dbReference>
<dbReference type="EMBL" id="CP024091">
    <property type="protein sequence ID" value="ATP59166.1"/>
    <property type="molecule type" value="Genomic_DNA"/>
</dbReference>
<dbReference type="PROSITE" id="PS50965">
    <property type="entry name" value="NERD"/>
    <property type="match status" value="1"/>
</dbReference>
<reference evidence="3 4" key="1">
    <citation type="submission" date="2017-10" db="EMBL/GenBank/DDBJ databases">
        <title>Whole genome of Pedobacter ginsengisoli T01R-27 isolated from tomato rhizosphere.</title>
        <authorList>
            <person name="Weon H.-Y."/>
            <person name="Lee S.A."/>
            <person name="Sang M.K."/>
            <person name="Song J."/>
        </authorList>
    </citation>
    <scope>NUCLEOTIDE SEQUENCE [LARGE SCALE GENOMIC DNA]</scope>
    <source>
        <strain evidence="3 4">T01R-27</strain>
    </source>
</reference>
<protein>
    <submittedName>
        <fullName evidence="3">NERD nuclease</fullName>
    </submittedName>
</protein>
<organism evidence="3 4">
    <name type="scientific">Pedobacter ginsengisoli</name>
    <dbReference type="NCBI Taxonomy" id="363852"/>
    <lineage>
        <taxon>Bacteria</taxon>
        <taxon>Pseudomonadati</taxon>
        <taxon>Bacteroidota</taxon>
        <taxon>Sphingobacteriia</taxon>
        <taxon>Sphingobacteriales</taxon>
        <taxon>Sphingobacteriaceae</taxon>
        <taxon>Pedobacter</taxon>
    </lineage>
</organism>
<evidence type="ECO:0000313" key="3">
    <source>
        <dbReference type="EMBL" id="ATP59166.1"/>
    </source>
</evidence>
<dbReference type="Pfam" id="PF08378">
    <property type="entry name" value="NERD"/>
    <property type="match status" value="1"/>
</dbReference>
<proteinExistence type="predicted"/>
<dbReference type="Proteomes" id="UP000223749">
    <property type="component" value="Chromosome"/>
</dbReference>
<dbReference type="KEGG" id="pgs:CPT03_06990"/>
<keyword evidence="1" id="KW-0812">Transmembrane</keyword>
<gene>
    <name evidence="3" type="ORF">CPT03_06990</name>
</gene>
<dbReference type="Gene3D" id="3.30.65.10">
    <property type="entry name" value="Bacterial Topoisomerase I, domain 1"/>
    <property type="match status" value="1"/>
</dbReference>
<dbReference type="OrthoDB" id="9813328at2"/>
<feature type="transmembrane region" description="Helical" evidence="1">
    <location>
        <begin position="6"/>
        <end position="24"/>
    </location>
</feature>
<dbReference type="RefSeq" id="WP_099441036.1">
    <property type="nucleotide sequence ID" value="NZ_CP024091.1"/>
</dbReference>
<keyword evidence="1" id="KW-0472">Membrane</keyword>
<sequence>MNNKLIEFWPLWLLLFLAIIIKIIRPLIKGIVGEITVAFFLKFLSKKDYRVMHNVTLYGNGYKSQIDHIIVSKFGVFVIETKNYKGWIMGSEHAQYWTQVIYKSKKRLYNPILQNHGHVKALKNTLSNHPNIKYIPIVVFTWKSTLKISTSSEVIKIFSLLKTIKRHKQHILTDLLKDEIFEIIKSNNRRKPKQQNQQYKVYENGHNNILNSERCPYCSGTLVIKNGRYGEFKGCSEYPRCRYTKATL</sequence>
<dbReference type="AlphaFoldDB" id="A0A2D1UC45"/>
<name>A0A2D1UC45_9SPHI</name>
<dbReference type="GO" id="GO:0006265">
    <property type="term" value="P:DNA topological change"/>
    <property type="evidence" value="ECO:0007669"/>
    <property type="project" value="InterPro"/>
</dbReference>
<evidence type="ECO:0000313" key="4">
    <source>
        <dbReference type="Proteomes" id="UP000223749"/>
    </source>
</evidence>
<evidence type="ECO:0000256" key="1">
    <source>
        <dbReference type="SAM" id="Phobius"/>
    </source>
</evidence>